<proteinExistence type="predicted"/>
<dbReference type="EMBL" id="CP123967">
    <property type="protein sequence ID" value="WGT46569.1"/>
    <property type="molecule type" value="Genomic_DNA"/>
</dbReference>
<dbReference type="RefSeq" id="WP_281144336.1">
    <property type="nucleotide sequence ID" value="NZ_CP123967.1"/>
</dbReference>
<accession>A0ABY8PVT0</accession>
<name>A0ABY8PVT0_9ACTN</name>
<evidence type="ECO:0000313" key="1">
    <source>
        <dbReference type="EMBL" id="WGT46569.1"/>
    </source>
</evidence>
<dbReference type="Proteomes" id="UP001244136">
    <property type="component" value="Chromosome"/>
</dbReference>
<evidence type="ECO:0008006" key="3">
    <source>
        <dbReference type="Google" id="ProtNLM"/>
    </source>
</evidence>
<dbReference type="SUPFAM" id="SSF52540">
    <property type="entry name" value="P-loop containing nucleoside triphosphate hydrolases"/>
    <property type="match status" value="1"/>
</dbReference>
<dbReference type="Gene3D" id="3.40.50.300">
    <property type="entry name" value="P-loop containing nucleotide triphosphate hydrolases"/>
    <property type="match status" value="1"/>
</dbReference>
<keyword evidence="2" id="KW-1185">Reference proteome</keyword>
<gene>
    <name evidence="1" type="ORF">QH948_10480</name>
</gene>
<dbReference type="InterPro" id="IPR027417">
    <property type="entry name" value="P-loop_NTPase"/>
</dbReference>
<evidence type="ECO:0000313" key="2">
    <source>
        <dbReference type="Proteomes" id="UP001244136"/>
    </source>
</evidence>
<sequence>MFISHVLSAIQFMSDHSIVLRGGRIVDEFRRDELFDDGRDNYTRELIRPFED</sequence>
<organism evidence="1 2">
    <name type="scientific">Tessaracoccus lacteus</name>
    <dbReference type="NCBI Taxonomy" id="3041766"/>
    <lineage>
        <taxon>Bacteria</taxon>
        <taxon>Bacillati</taxon>
        <taxon>Actinomycetota</taxon>
        <taxon>Actinomycetes</taxon>
        <taxon>Propionibacteriales</taxon>
        <taxon>Propionibacteriaceae</taxon>
        <taxon>Tessaracoccus</taxon>
    </lineage>
</organism>
<reference evidence="1 2" key="1">
    <citation type="journal article" date="2008" name="Int. J. Syst. Evol. Microbiol.">
        <title>Tessaracoccus flavescens sp. nov., isolated from marine sediment.</title>
        <authorList>
            <person name="Lee D.W."/>
            <person name="Lee S.D."/>
        </authorList>
    </citation>
    <scope>NUCLEOTIDE SEQUENCE [LARGE SCALE GENOMIC DNA]</scope>
    <source>
        <strain evidence="1 2">T21</strain>
    </source>
</reference>
<protein>
    <recommendedName>
        <fullName evidence="3">ABC transporter ATP-binding protein</fullName>
    </recommendedName>
</protein>